<dbReference type="RefSeq" id="WP_196420927.1">
    <property type="nucleotide sequence ID" value="NZ_JADQTO010000056.1"/>
</dbReference>
<dbReference type="Gene3D" id="3.20.20.30">
    <property type="entry name" value="Luciferase-like domain"/>
    <property type="match status" value="1"/>
</dbReference>
<dbReference type="InterPro" id="IPR019922">
    <property type="entry name" value="Lucif-like_OxRdatse_MSMEG_4141"/>
</dbReference>
<organism evidence="2 3">
    <name type="scientific">Actinoplanes aureus</name>
    <dbReference type="NCBI Taxonomy" id="2792083"/>
    <lineage>
        <taxon>Bacteria</taxon>
        <taxon>Bacillati</taxon>
        <taxon>Actinomycetota</taxon>
        <taxon>Actinomycetes</taxon>
        <taxon>Micromonosporales</taxon>
        <taxon>Micromonosporaceae</taxon>
        <taxon>Actinoplanes</taxon>
    </lineage>
</organism>
<dbReference type="SUPFAM" id="SSF51679">
    <property type="entry name" value="Bacterial luciferase-like"/>
    <property type="match status" value="1"/>
</dbReference>
<name>A0A931CFI0_9ACTN</name>
<dbReference type="Proteomes" id="UP000598146">
    <property type="component" value="Unassembled WGS sequence"/>
</dbReference>
<dbReference type="AlphaFoldDB" id="A0A931CFI0"/>
<evidence type="ECO:0000313" key="3">
    <source>
        <dbReference type="Proteomes" id="UP000598146"/>
    </source>
</evidence>
<accession>A0A931CFI0</accession>
<dbReference type="PANTHER" id="PTHR43244:SF2">
    <property type="entry name" value="CONSERVED HYPOTHETICAL ALANINE AND PROLINE-RICH PROTEIN"/>
    <property type="match status" value="1"/>
</dbReference>
<comment type="caution">
    <text evidence="2">The sequence shown here is derived from an EMBL/GenBank/DDBJ whole genome shotgun (WGS) entry which is preliminary data.</text>
</comment>
<protein>
    <submittedName>
        <fullName evidence="2">LLM class F420-dependent oxidoreductase</fullName>
    </submittedName>
</protein>
<dbReference type="PANTHER" id="PTHR43244">
    <property type="match status" value="1"/>
</dbReference>
<sequence>MKLTGLGIWTAQFDFQPAQIVCDTVQELEDLGYHSLWVGENVGREPISQAGILLAATRRMIVATAVANIWARDPLSTYAAQQTLSEAHPDRFILGLGVSHRRLVEQNRGLRYEKPIKAMHDYLRAMDDHARRYRAVPADNVIRLVAALGPRMLRLADTLTDGAHTYLVPAEHTALARHQLGPNKLLIPEQAVILETDKTRAYDIARQHVRRYLPLSNYTDNLRRLGFTANDLAHHGSDRLIDALVAWGDEDRIAERISRHHQAGADHVCINVLAPDSRALPLPQWRRLAAITMR</sequence>
<dbReference type="NCBIfam" id="TIGR03620">
    <property type="entry name" value="F420_MSMEG_4141"/>
    <property type="match status" value="1"/>
</dbReference>
<dbReference type="EMBL" id="JADQTO010000056">
    <property type="protein sequence ID" value="MBG0569184.1"/>
    <property type="molecule type" value="Genomic_DNA"/>
</dbReference>
<dbReference type="InterPro" id="IPR011251">
    <property type="entry name" value="Luciferase-like_dom"/>
</dbReference>
<dbReference type="InterPro" id="IPR050564">
    <property type="entry name" value="F420-G6PD/mer"/>
</dbReference>
<dbReference type="InterPro" id="IPR036661">
    <property type="entry name" value="Luciferase-like_sf"/>
</dbReference>
<evidence type="ECO:0000313" key="2">
    <source>
        <dbReference type="EMBL" id="MBG0569184.1"/>
    </source>
</evidence>
<evidence type="ECO:0000259" key="1">
    <source>
        <dbReference type="Pfam" id="PF00296"/>
    </source>
</evidence>
<proteinExistence type="predicted"/>
<gene>
    <name evidence="2" type="ORF">I4J89_48030</name>
</gene>
<keyword evidence="3" id="KW-1185">Reference proteome</keyword>
<dbReference type="GO" id="GO:0016705">
    <property type="term" value="F:oxidoreductase activity, acting on paired donors, with incorporation or reduction of molecular oxygen"/>
    <property type="evidence" value="ECO:0007669"/>
    <property type="project" value="InterPro"/>
</dbReference>
<reference evidence="2" key="1">
    <citation type="submission" date="2020-11" db="EMBL/GenBank/DDBJ databases">
        <title>Isolation and identification of active actinomycetes.</title>
        <authorList>
            <person name="Sun X."/>
        </authorList>
    </citation>
    <scope>NUCLEOTIDE SEQUENCE</scope>
    <source>
        <strain evidence="2">NEAU-A11</strain>
    </source>
</reference>
<feature type="domain" description="Luciferase-like" evidence="1">
    <location>
        <begin position="21"/>
        <end position="267"/>
    </location>
</feature>
<dbReference type="Pfam" id="PF00296">
    <property type="entry name" value="Bac_luciferase"/>
    <property type="match status" value="1"/>
</dbReference>